<dbReference type="Proteomes" id="UP000264492">
    <property type="component" value="Unassembled WGS sequence"/>
</dbReference>
<accession>A0A371JXF7</accession>
<organism evidence="1 2">
    <name type="scientific">Lysobacter silvisoli</name>
    <dbReference type="NCBI Taxonomy" id="2293254"/>
    <lineage>
        <taxon>Bacteria</taxon>
        <taxon>Pseudomonadati</taxon>
        <taxon>Pseudomonadota</taxon>
        <taxon>Gammaproteobacteria</taxon>
        <taxon>Lysobacterales</taxon>
        <taxon>Lysobacteraceae</taxon>
        <taxon>Lysobacter</taxon>
    </lineage>
</organism>
<evidence type="ECO:0000313" key="2">
    <source>
        <dbReference type="Proteomes" id="UP000264492"/>
    </source>
</evidence>
<proteinExistence type="predicted"/>
<gene>
    <name evidence="1" type="ORF">DX914_18810</name>
</gene>
<dbReference type="OrthoDB" id="6026219at2"/>
<keyword evidence="2" id="KW-1185">Reference proteome</keyword>
<protein>
    <submittedName>
        <fullName evidence="1">Uncharacterized protein</fullName>
    </submittedName>
</protein>
<reference evidence="1 2" key="1">
    <citation type="submission" date="2018-08" db="EMBL/GenBank/DDBJ databases">
        <title>Lysobacter sp. zong2l5, whole genome shotgun sequence.</title>
        <authorList>
            <person name="Zhang X."/>
            <person name="Feng G."/>
            <person name="Zhu H."/>
        </authorList>
    </citation>
    <scope>NUCLEOTIDE SEQUENCE [LARGE SCALE GENOMIC DNA]</scope>
    <source>
        <strain evidence="2">zong2l5</strain>
    </source>
</reference>
<name>A0A371JXF7_9GAMM</name>
<dbReference type="AlphaFoldDB" id="A0A371JXF7"/>
<comment type="caution">
    <text evidence="1">The sequence shown here is derived from an EMBL/GenBank/DDBJ whole genome shotgun (WGS) entry which is preliminary data.</text>
</comment>
<evidence type="ECO:0000313" key="1">
    <source>
        <dbReference type="EMBL" id="RDZ26314.1"/>
    </source>
</evidence>
<dbReference type="EMBL" id="QTSU01000004">
    <property type="protein sequence ID" value="RDZ26314.1"/>
    <property type="molecule type" value="Genomic_DNA"/>
</dbReference>
<sequence length="78" mass="8943">MNDLAWDAASSRVSLSREDWDLAVTYGIEARLHHSGRAWTDIHHELAAGWARMRGYRRAHWQDVAAHVEAAWHGAIRL</sequence>
<dbReference type="RefSeq" id="WP_115861681.1">
    <property type="nucleotide sequence ID" value="NZ_QTSU01000004.1"/>
</dbReference>